<feature type="domain" description="Transposase TnpC homeodomain" evidence="1">
    <location>
        <begin position="43"/>
        <end position="81"/>
    </location>
</feature>
<dbReference type="RefSeq" id="WP_207212485.1">
    <property type="nucleotide sequence ID" value="NZ_SEOO01000151.1"/>
</dbReference>
<organism evidence="2 3">
    <name type="scientific">Sphingobium cupriresistens</name>
    <dbReference type="NCBI Taxonomy" id="1132417"/>
    <lineage>
        <taxon>Bacteria</taxon>
        <taxon>Pseudomonadati</taxon>
        <taxon>Pseudomonadota</taxon>
        <taxon>Alphaproteobacteria</taxon>
        <taxon>Sphingomonadales</taxon>
        <taxon>Sphingomonadaceae</taxon>
        <taxon>Sphingobium</taxon>
    </lineage>
</organism>
<dbReference type="InterPro" id="IPR024463">
    <property type="entry name" value="Transposase_TnpC_homeodom"/>
</dbReference>
<name>A0A8G1ZBY7_9SPHN</name>
<proteinExistence type="predicted"/>
<sequence>MLNAASDLPEDPAFLKALIAQLQAQNKKLTTTLRAHDLVVQALRLQIARLRKQAFGKSSEKIEREIEQLEFALEDVLVSVAQQGLVTSGLDDS</sequence>
<accession>A0A8G1ZBY7</accession>
<evidence type="ECO:0000313" key="3">
    <source>
        <dbReference type="Proteomes" id="UP000291572"/>
    </source>
</evidence>
<dbReference type="AlphaFoldDB" id="A0A8G1ZBY7"/>
<gene>
    <name evidence="2" type="ORF">EWH12_22025</name>
</gene>
<feature type="non-terminal residue" evidence="2">
    <location>
        <position position="93"/>
    </location>
</feature>
<evidence type="ECO:0000313" key="2">
    <source>
        <dbReference type="EMBL" id="RYM02188.1"/>
    </source>
</evidence>
<evidence type="ECO:0000259" key="1">
    <source>
        <dbReference type="Pfam" id="PF13007"/>
    </source>
</evidence>
<dbReference type="EMBL" id="SEOO01000151">
    <property type="protein sequence ID" value="RYM02188.1"/>
    <property type="molecule type" value="Genomic_DNA"/>
</dbReference>
<protein>
    <submittedName>
        <fullName evidence="2">IS66 family transposase</fullName>
    </submittedName>
</protein>
<reference evidence="2 3" key="1">
    <citation type="submission" date="2019-02" db="EMBL/GenBank/DDBJ databases">
        <authorList>
            <person name="Feng G."/>
        </authorList>
    </citation>
    <scope>NUCLEOTIDE SEQUENCE [LARGE SCALE GENOMIC DNA]</scope>
    <source>
        <strain evidence="2 3">CCTCC AB 2011146</strain>
    </source>
</reference>
<comment type="caution">
    <text evidence="2">The sequence shown here is derived from an EMBL/GenBank/DDBJ whole genome shotgun (WGS) entry which is preliminary data.</text>
</comment>
<dbReference type="Pfam" id="PF13007">
    <property type="entry name" value="LZ_Tnp_IS66"/>
    <property type="match status" value="1"/>
</dbReference>
<dbReference type="Proteomes" id="UP000291572">
    <property type="component" value="Unassembled WGS sequence"/>
</dbReference>